<evidence type="ECO:0008006" key="3">
    <source>
        <dbReference type="Google" id="ProtNLM"/>
    </source>
</evidence>
<reference evidence="1 2" key="1">
    <citation type="journal article" date="2015" name="Int. J. Syst. Evol. Microbiol.">
        <title>Erythrobacter atlanticus sp. nov., a bacterium from ocean sediment able to degrade polycyclic aromatic hydrocarbons.</title>
        <authorList>
            <person name="Zhuang L."/>
            <person name="Liu Y."/>
            <person name="Wang L."/>
            <person name="Wang W."/>
            <person name="Shao Z."/>
        </authorList>
    </citation>
    <scope>NUCLEOTIDE SEQUENCE [LARGE SCALE GENOMIC DNA]</scope>
    <source>
        <strain evidence="2">s21-N3</strain>
    </source>
</reference>
<accession>A0A0H4VZ10</accession>
<gene>
    <name evidence="1" type="ORF">CP97_10855</name>
</gene>
<proteinExistence type="predicted"/>
<dbReference type="RefSeq" id="WP_048885952.1">
    <property type="nucleotide sequence ID" value="NZ_CP011310.1"/>
</dbReference>
<dbReference type="PROSITE" id="PS51257">
    <property type="entry name" value="PROKAR_LIPOPROTEIN"/>
    <property type="match status" value="1"/>
</dbReference>
<dbReference type="Proteomes" id="UP000059113">
    <property type="component" value="Chromosome"/>
</dbReference>
<dbReference type="PATRIC" id="fig|1648404.4.peg.2257"/>
<reference evidence="2" key="2">
    <citation type="submission" date="2015-04" db="EMBL/GenBank/DDBJ databases">
        <title>The complete genome sequence of Erythrobacter sp. s21-N3.</title>
        <authorList>
            <person name="Zhuang L."/>
            <person name="Liu Y."/>
            <person name="Shao Z."/>
        </authorList>
    </citation>
    <scope>NUCLEOTIDE SEQUENCE [LARGE SCALE GENOMIC DNA]</scope>
    <source>
        <strain evidence="2">s21-N3</strain>
    </source>
</reference>
<dbReference type="STRING" id="1648404.CP97_10855"/>
<sequence>MKNSNLLLPIFASVTLLTACGEEPAPAPEPTPTVAAEPTPTLPAPDQELLTTLLAETCPDLKPVNTAVCRRTMGADTVSCEFGLGEDDYLRNDATLAANEAGDAWEITDPETVCAL</sequence>
<dbReference type="EMBL" id="CP011310">
    <property type="protein sequence ID" value="AKQ42418.1"/>
    <property type="molecule type" value="Genomic_DNA"/>
</dbReference>
<organism evidence="1 2">
    <name type="scientific">Aurantiacibacter atlanticus</name>
    <dbReference type="NCBI Taxonomy" id="1648404"/>
    <lineage>
        <taxon>Bacteria</taxon>
        <taxon>Pseudomonadati</taxon>
        <taxon>Pseudomonadota</taxon>
        <taxon>Alphaproteobacteria</taxon>
        <taxon>Sphingomonadales</taxon>
        <taxon>Erythrobacteraceae</taxon>
        <taxon>Aurantiacibacter</taxon>
    </lineage>
</organism>
<dbReference type="AlphaFoldDB" id="A0A0H4VZ10"/>
<evidence type="ECO:0000313" key="2">
    <source>
        <dbReference type="Proteomes" id="UP000059113"/>
    </source>
</evidence>
<evidence type="ECO:0000313" key="1">
    <source>
        <dbReference type="EMBL" id="AKQ42418.1"/>
    </source>
</evidence>
<name>A0A0H4VZ10_9SPHN</name>
<dbReference type="KEGG" id="ery:CP97_10855"/>
<protein>
    <recommendedName>
        <fullName evidence="3">Lipoprotein</fullName>
    </recommendedName>
</protein>
<keyword evidence="2" id="KW-1185">Reference proteome</keyword>
<dbReference type="OrthoDB" id="7409852at2"/>